<evidence type="ECO:0000256" key="4">
    <source>
        <dbReference type="ARBA" id="ARBA00023136"/>
    </source>
</evidence>
<dbReference type="RefSeq" id="WP_170010552.1">
    <property type="nucleotide sequence ID" value="NZ_JABCRE010000002.1"/>
</dbReference>
<organism evidence="6 7">
    <name type="scientific">Pontixanthobacter rizhaonensis</name>
    <dbReference type="NCBI Taxonomy" id="2730337"/>
    <lineage>
        <taxon>Bacteria</taxon>
        <taxon>Pseudomonadati</taxon>
        <taxon>Pseudomonadota</taxon>
        <taxon>Alphaproteobacteria</taxon>
        <taxon>Sphingomonadales</taxon>
        <taxon>Erythrobacteraceae</taxon>
        <taxon>Pontixanthobacter</taxon>
    </lineage>
</organism>
<accession>A0A848QQ39</accession>
<comment type="subcellular location">
    <subcellularLocation>
        <location evidence="1">Membrane</location>
    </subcellularLocation>
</comment>
<evidence type="ECO:0000256" key="5">
    <source>
        <dbReference type="SAM" id="Phobius"/>
    </source>
</evidence>
<feature type="transmembrane region" description="Helical" evidence="5">
    <location>
        <begin position="21"/>
        <end position="43"/>
    </location>
</feature>
<comment type="caution">
    <text evidence="6">The sequence shown here is derived from an EMBL/GenBank/DDBJ whole genome shotgun (WGS) entry which is preliminary data.</text>
</comment>
<reference evidence="6 7" key="1">
    <citation type="submission" date="2020-04" db="EMBL/GenBank/DDBJ databases">
        <authorList>
            <person name="Liu A."/>
        </authorList>
    </citation>
    <scope>NUCLEOTIDE SEQUENCE [LARGE SCALE GENOMIC DNA]</scope>
    <source>
        <strain evidence="6 7">RZ02</strain>
    </source>
</reference>
<keyword evidence="3 5" id="KW-1133">Transmembrane helix</keyword>
<keyword evidence="2 5" id="KW-0812">Transmembrane</keyword>
<sequence>MNEQTESLTKNTLFLAVTRPALWAGIPIEAAVLLLIASASVLIQSNSPVYAALIAAFGYSISRLIVRHDVNAFRLLFLWGRTKAGNRNRAFWGGSSYSPLPLIGLRRKGFGRHG</sequence>
<evidence type="ECO:0000313" key="6">
    <source>
        <dbReference type="EMBL" id="NMW31238.1"/>
    </source>
</evidence>
<gene>
    <name evidence="6" type="ORF">HKD42_04110</name>
</gene>
<protein>
    <submittedName>
        <fullName evidence="6">Type VI secretion protein</fullName>
    </submittedName>
</protein>
<dbReference type="AlphaFoldDB" id="A0A848QQ39"/>
<evidence type="ECO:0000313" key="7">
    <source>
        <dbReference type="Proteomes" id="UP000561181"/>
    </source>
</evidence>
<dbReference type="EMBL" id="JABCRE010000002">
    <property type="protein sequence ID" value="NMW31238.1"/>
    <property type="molecule type" value="Genomic_DNA"/>
</dbReference>
<evidence type="ECO:0000256" key="1">
    <source>
        <dbReference type="ARBA" id="ARBA00004370"/>
    </source>
</evidence>
<feature type="transmembrane region" description="Helical" evidence="5">
    <location>
        <begin position="49"/>
        <end position="66"/>
    </location>
</feature>
<proteinExistence type="predicted"/>
<dbReference type="InterPro" id="IPR007792">
    <property type="entry name" value="T4SS_VirB3/TrbD/AvhB"/>
</dbReference>
<keyword evidence="4 5" id="KW-0472">Membrane</keyword>
<dbReference type="Proteomes" id="UP000561181">
    <property type="component" value="Unassembled WGS sequence"/>
</dbReference>
<name>A0A848QQ39_9SPHN</name>
<evidence type="ECO:0000256" key="2">
    <source>
        <dbReference type="ARBA" id="ARBA00022692"/>
    </source>
</evidence>
<dbReference type="Pfam" id="PF05101">
    <property type="entry name" value="VirB3"/>
    <property type="match status" value="1"/>
</dbReference>
<evidence type="ECO:0000256" key="3">
    <source>
        <dbReference type="ARBA" id="ARBA00022989"/>
    </source>
</evidence>
<keyword evidence="7" id="KW-1185">Reference proteome</keyword>
<dbReference type="GO" id="GO:0016020">
    <property type="term" value="C:membrane"/>
    <property type="evidence" value="ECO:0007669"/>
    <property type="project" value="UniProtKB-SubCell"/>
</dbReference>